<keyword evidence="1" id="KW-1133">Transmembrane helix</keyword>
<dbReference type="EMBL" id="BART01033760">
    <property type="protein sequence ID" value="GAH10786.1"/>
    <property type="molecule type" value="Genomic_DNA"/>
</dbReference>
<protein>
    <submittedName>
        <fullName evidence="2">Uncharacterized protein</fullName>
    </submittedName>
</protein>
<feature type="transmembrane region" description="Helical" evidence="1">
    <location>
        <begin position="39"/>
        <end position="58"/>
    </location>
</feature>
<keyword evidence="1" id="KW-0472">Membrane</keyword>
<name>X1CQT8_9ZZZZ</name>
<accession>X1CQT8</accession>
<evidence type="ECO:0000313" key="2">
    <source>
        <dbReference type="EMBL" id="GAH10786.1"/>
    </source>
</evidence>
<evidence type="ECO:0000256" key="1">
    <source>
        <dbReference type="SAM" id="Phobius"/>
    </source>
</evidence>
<sequence length="94" mass="11241">GIFLAQILIFLFVFRYVKKKGILIRDEMTREMMRKSSEISFWGSWLFWIIILILESISEFTFNWYIYCGLIVMGVIYVITNAIIKFQLKNKGQD</sequence>
<comment type="caution">
    <text evidence="2">The sequence shown here is derived from an EMBL/GenBank/DDBJ whole genome shotgun (WGS) entry which is preliminary data.</text>
</comment>
<keyword evidence="1" id="KW-0812">Transmembrane</keyword>
<dbReference type="AlphaFoldDB" id="X1CQT8"/>
<reference evidence="2" key="1">
    <citation type="journal article" date="2014" name="Front. Microbiol.">
        <title>High frequency of phylogenetically diverse reductive dehalogenase-homologous genes in deep subseafloor sedimentary metagenomes.</title>
        <authorList>
            <person name="Kawai M."/>
            <person name="Futagami T."/>
            <person name="Toyoda A."/>
            <person name="Takaki Y."/>
            <person name="Nishi S."/>
            <person name="Hori S."/>
            <person name="Arai W."/>
            <person name="Tsubouchi T."/>
            <person name="Morono Y."/>
            <person name="Uchiyama I."/>
            <person name="Ito T."/>
            <person name="Fujiyama A."/>
            <person name="Inagaki F."/>
            <person name="Takami H."/>
        </authorList>
    </citation>
    <scope>NUCLEOTIDE SEQUENCE</scope>
    <source>
        <strain evidence="2">Expedition CK06-06</strain>
    </source>
</reference>
<gene>
    <name evidence="2" type="ORF">S01H4_57896</name>
</gene>
<organism evidence="2">
    <name type="scientific">marine sediment metagenome</name>
    <dbReference type="NCBI Taxonomy" id="412755"/>
    <lineage>
        <taxon>unclassified sequences</taxon>
        <taxon>metagenomes</taxon>
        <taxon>ecological metagenomes</taxon>
    </lineage>
</organism>
<feature type="non-terminal residue" evidence="2">
    <location>
        <position position="1"/>
    </location>
</feature>
<proteinExistence type="predicted"/>
<feature type="transmembrane region" description="Helical" evidence="1">
    <location>
        <begin position="64"/>
        <end position="84"/>
    </location>
</feature>